<dbReference type="EMBL" id="NHYE01000620">
    <property type="protein sequence ID" value="PPR04482.1"/>
    <property type="molecule type" value="Genomic_DNA"/>
</dbReference>
<evidence type="ECO:0000256" key="1">
    <source>
        <dbReference type="SAM" id="MobiDB-lite"/>
    </source>
</evidence>
<sequence>MAALDQLRLVFLDDNHPIMEYSDGWSLSVLTPAEEPQSFTPFYDSLHVTTQSPSSTRYNVSFTFDAFATLTLSRFTPPGTFVSAVFGSGTGTEPDAIKVCAVDGVLVPVYVAPMSGQIYCQTDPTQPLGAQEHQVEIEVIVPDAGLAMAFDGVYYAPTAVQNAVGDVVYQANDTNITSGTDGMTLDFDFTGYSLTMYASFSFGEPTLSTILSYAIDDDPPQNITITNAADAVTKLVSKRVLQTAAYPSCGQHHLHLVSYGTNETVPFKLDQIIVQSTVPNVPLQTFPSASSATAATTGVSPAQTSTQQTSLPSTKSHIGTYDGIIIGCAIVVLILAFGIIFYWRRKRNNLNESVALAGDLARVEPFEVPSRPRSRWLVGKGAANTEGQSSSNIISRSERRSGYQEDAMTQIDVPPDYISLAPGTVLASSRPHGQGRTFAVSSR</sequence>
<dbReference type="Proteomes" id="UP000284706">
    <property type="component" value="Unassembled WGS sequence"/>
</dbReference>
<organism evidence="3 4">
    <name type="scientific">Gymnopilus dilepis</name>
    <dbReference type="NCBI Taxonomy" id="231916"/>
    <lineage>
        <taxon>Eukaryota</taxon>
        <taxon>Fungi</taxon>
        <taxon>Dikarya</taxon>
        <taxon>Basidiomycota</taxon>
        <taxon>Agaricomycotina</taxon>
        <taxon>Agaricomycetes</taxon>
        <taxon>Agaricomycetidae</taxon>
        <taxon>Agaricales</taxon>
        <taxon>Agaricineae</taxon>
        <taxon>Hymenogastraceae</taxon>
        <taxon>Gymnopilus</taxon>
    </lineage>
</organism>
<evidence type="ECO:0000313" key="4">
    <source>
        <dbReference type="Proteomes" id="UP000284706"/>
    </source>
</evidence>
<name>A0A409YN85_9AGAR</name>
<proteinExistence type="predicted"/>
<dbReference type="InParanoid" id="A0A409YN85"/>
<evidence type="ECO:0000313" key="3">
    <source>
        <dbReference type="EMBL" id="PPR04482.1"/>
    </source>
</evidence>
<keyword evidence="2" id="KW-1133">Transmembrane helix</keyword>
<protein>
    <submittedName>
        <fullName evidence="3">Uncharacterized protein</fullName>
    </submittedName>
</protein>
<keyword evidence="2" id="KW-0812">Transmembrane</keyword>
<accession>A0A409YN85</accession>
<feature type="transmembrane region" description="Helical" evidence="2">
    <location>
        <begin position="323"/>
        <end position="343"/>
    </location>
</feature>
<gene>
    <name evidence="3" type="ORF">CVT26_002253</name>
</gene>
<feature type="region of interest" description="Disordered" evidence="1">
    <location>
        <begin position="377"/>
        <end position="406"/>
    </location>
</feature>
<comment type="caution">
    <text evidence="3">The sequence shown here is derived from an EMBL/GenBank/DDBJ whole genome shotgun (WGS) entry which is preliminary data.</text>
</comment>
<dbReference type="AlphaFoldDB" id="A0A409YN85"/>
<evidence type="ECO:0000256" key="2">
    <source>
        <dbReference type="SAM" id="Phobius"/>
    </source>
</evidence>
<keyword evidence="2" id="KW-0472">Membrane</keyword>
<reference evidence="3 4" key="1">
    <citation type="journal article" date="2018" name="Evol. Lett.">
        <title>Horizontal gene cluster transfer increased hallucinogenic mushroom diversity.</title>
        <authorList>
            <person name="Reynolds H.T."/>
            <person name="Vijayakumar V."/>
            <person name="Gluck-Thaler E."/>
            <person name="Korotkin H.B."/>
            <person name="Matheny P.B."/>
            <person name="Slot J.C."/>
        </authorList>
    </citation>
    <scope>NUCLEOTIDE SEQUENCE [LARGE SCALE GENOMIC DNA]</scope>
    <source>
        <strain evidence="3 4">SRW20</strain>
    </source>
</reference>
<keyword evidence="4" id="KW-1185">Reference proteome</keyword>